<dbReference type="Pfam" id="PF05340">
    <property type="entry name" value="DUF740"/>
    <property type="match status" value="1"/>
</dbReference>
<sequence>MNAYRSEDNSYCYFHPKEVVVGVCPLCLSERLLLLAAKQGNLSSARAARRNEGTTHKKPPINLPKIFALGSLLNRLELRNRKSNNSDHDAEPTSQEAFADSFISIKFEDNGAASWEKGTVSKVFIDPCSKSWNQNLNMEAKQGRDIKETVSMIEQAKPRSSLRWRRGIGHMFQLIRWKRSTMVEGVKVRKSWIRTLTKRRTK</sequence>
<protein>
    <submittedName>
        <fullName evidence="1">Uncharacterized protein</fullName>
    </submittedName>
</protein>
<comment type="caution">
    <text evidence="1">The sequence shown here is derived from an EMBL/GenBank/DDBJ whole genome shotgun (WGS) entry which is preliminary data.</text>
</comment>
<reference evidence="1" key="1">
    <citation type="submission" date="2018-10" db="EMBL/GenBank/DDBJ databases">
        <title>Population genomic analysis revealed the cold adaptation of white poplar.</title>
        <authorList>
            <person name="Liu Y.-J."/>
        </authorList>
    </citation>
    <scope>NUCLEOTIDE SEQUENCE [LARGE SCALE GENOMIC DNA]</scope>
    <source>
        <strain evidence="1">PAL-ZL1</strain>
    </source>
</reference>
<dbReference type="PANTHER" id="PTHR35995">
    <property type="entry name" value="OS04G0690500 PROTEIN"/>
    <property type="match status" value="1"/>
</dbReference>
<proteinExistence type="predicted"/>
<dbReference type="STRING" id="43335.A0A4U5PTC2"/>
<organism evidence="1">
    <name type="scientific">Populus alba</name>
    <name type="common">White poplar</name>
    <dbReference type="NCBI Taxonomy" id="43335"/>
    <lineage>
        <taxon>Eukaryota</taxon>
        <taxon>Viridiplantae</taxon>
        <taxon>Streptophyta</taxon>
        <taxon>Embryophyta</taxon>
        <taxon>Tracheophyta</taxon>
        <taxon>Spermatophyta</taxon>
        <taxon>Magnoliopsida</taxon>
        <taxon>eudicotyledons</taxon>
        <taxon>Gunneridae</taxon>
        <taxon>Pentapetalae</taxon>
        <taxon>rosids</taxon>
        <taxon>fabids</taxon>
        <taxon>Malpighiales</taxon>
        <taxon>Salicaceae</taxon>
        <taxon>Saliceae</taxon>
        <taxon>Populus</taxon>
    </lineage>
</organism>
<dbReference type="AlphaFoldDB" id="A0A4U5PTC2"/>
<evidence type="ECO:0000313" key="1">
    <source>
        <dbReference type="EMBL" id="TKS00633.1"/>
    </source>
</evidence>
<gene>
    <name evidence="1" type="ORF">D5086_0000180720</name>
</gene>
<dbReference type="EMBL" id="RCHU01000597">
    <property type="protein sequence ID" value="TKS00633.1"/>
    <property type="molecule type" value="Genomic_DNA"/>
</dbReference>
<dbReference type="InterPro" id="IPR008004">
    <property type="entry name" value="OCTOPUS-like"/>
</dbReference>
<name>A0A4U5PTC2_POPAL</name>
<accession>A0A4U5PTC2</accession>
<dbReference type="PANTHER" id="PTHR35995:SF1">
    <property type="entry name" value="OS04G0690500 PROTEIN"/>
    <property type="match status" value="1"/>
</dbReference>